<dbReference type="EMBL" id="LNIX01000005">
    <property type="protein sequence ID" value="OXA54168.1"/>
    <property type="molecule type" value="Genomic_DNA"/>
</dbReference>
<feature type="chain" id="PRO_5013098862" description="C2H2-type domain-containing protein" evidence="2">
    <location>
        <begin position="22"/>
        <end position="133"/>
    </location>
</feature>
<proteinExistence type="predicted"/>
<evidence type="ECO:0000256" key="2">
    <source>
        <dbReference type="SAM" id="SignalP"/>
    </source>
</evidence>
<feature type="signal peptide" evidence="2">
    <location>
        <begin position="1"/>
        <end position="21"/>
    </location>
</feature>
<name>A0A226EA74_FOLCA</name>
<dbReference type="PROSITE" id="PS00028">
    <property type="entry name" value="ZINC_FINGER_C2H2_1"/>
    <property type="match status" value="1"/>
</dbReference>
<evidence type="ECO:0000256" key="1">
    <source>
        <dbReference type="SAM" id="Phobius"/>
    </source>
</evidence>
<evidence type="ECO:0000313" key="5">
    <source>
        <dbReference type="Proteomes" id="UP000198287"/>
    </source>
</evidence>
<sequence length="133" mass="15361">MKFYILYWIFAILQCATLQDALTSTTEPSEFKCPSHCDYCSHQICHQYFTEWHYRDSLPGWVGLIMGTSVAVGIAIIVGIILCSCFCCRCFCFASYPRQNDPKMHVVYHTDELLPPDFEHINCHQVNQLPEKS</sequence>
<dbReference type="AlphaFoldDB" id="A0A226EA74"/>
<keyword evidence="1" id="KW-0472">Membrane</keyword>
<evidence type="ECO:0000313" key="4">
    <source>
        <dbReference type="EMBL" id="OXA54168.1"/>
    </source>
</evidence>
<feature type="domain" description="C2H2-type" evidence="3">
    <location>
        <begin position="87"/>
        <end position="109"/>
    </location>
</feature>
<dbReference type="InterPro" id="IPR013087">
    <property type="entry name" value="Znf_C2H2_type"/>
</dbReference>
<reference evidence="4 5" key="1">
    <citation type="submission" date="2015-12" db="EMBL/GenBank/DDBJ databases">
        <title>The genome of Folsomia candida.</title>
        <authorList>
            <person name="Faddeeva A."/>
            <person name="Derks M.F."/>
            <person name="Anvar Y."/>
            <person name="Smit S."/>
            <person name="Van Straalen N."/>
            <person name="Roelofs D."/>
        </authorList>
    </citation>
    <scope>NUCLEOTIDE SEQUENCE [LARGE SCALE GENOMIC DNA]</scope>
    <source>
        <strain evidence="4 5">VU population</strain>
        <tissue evidence="4">Whole body</tissue>
    </source>
</reference>
<protein>
    <recommendedName>
        <fullName evidence="3">C2H2-type domain-containing protein</fullName>
    </recommendedName>
</protein>
<comment type="caution">
    <text evidence="4">The sequence shown here is derived from an EMBL/GenBank/DDBJ whole genome shotgun (WGS) entry which is preliminary data.</text>
</comment>
<organism evidence="4 5">
    <name type="scientific">Folsomia candida</name>
    <name type="common">Springtail</name>
    <dbReference type="NCBI Taxonomy" id="158441"/>
    <lineage>
        <taxon>Eukaryota</taxon>
        <taxon>Metazoa</taxon>
        <taxon>Ecdysozoa</taxon>
        <taxon>Arthropoda</taxon>
        <taxon>Hexapoda</taxon>
        <taxon>Collembola</taxon>
        <taxon>Entomobryomorpha</taxon>
        <taxon>Isotomoidea</taxon>
        <taxon>Isotomidae</taxon>
        <taxon>Proisotominae</taxon>
        <taxon>Folsomia</taxon>
    </lineage>
</organism>
<keyword evidence="1" id="KW-0812">Transmembrane</keyword>
<keyword evidence="1" id="KW-1133">Transmembrane helix</keyword>
<dbReference type="Proteomes" id="UP000198287">
    <property type="component" value="Unassembled WGS sequence"/>
</dbReference>
<evidence type="ECO:0000259" key="3">
    <source>
        <dbReference type="PROSITE" id="PS00028"/>
    </source>
</evidence>
<keyword evidence="5" id="KW-1185">Reference proteome</keyword>
<accession>A0A226EA74</accession>
<feature type="transmembrane region" description="Helical" evidence="1">
    <location>
        <begin position="61"/>
        <end position="94"/>
    </location>
</feature>
<gene>
    <name evidence="4" type="ORF">Fcan01_11488</name>
</gene>
<keyword evidence="2" id="KW-0732">Signal</keyword>